<evidence type="ECO:0000256" key="10">
    <source>
        <dbReference type="SAM" id="SignalP"/>
    </source>
</evidence>
<dbReference type="InterPro" id="IPR037066">
    <property type="entry name" value="Plug_dom_sf"/>
</dbReference>
<dbReference type="InterPro" id="IPR008969">
    <property type="entry name" value="CarboxyPept-like_regulatory"/>
</dbReference>
<feature type="domain" description="TonB-dependent receptor-like beta-barrel" evidence="11">
    <location>
        <begin position="406"/>
        <end position="999"/>
    </location>
</feature>
<dbReference type="EMBL" id="CP139960">
    <property type="protein sequence ID" value="WQD38529.1"/>
    <property type="molecule type" value="Genomic_DNA"/>
</dbReference>
<dbReference type="InterPro" id="IPR039426">
    <property type="entry name" value="TonB-dep_rcpt-like"/>
</dbReference>
<name>A0ABZ0W6G0_9BACT</name>
<dbReference type="NCBIfam" id="TIGR04057">
    <property type="entry name" value="SusC_RagA_signa"/>
    <property type="match status" value="1"/>
</dbReference>
<evidence type="ECO:0000256" key="4">
    <source>
        <dbReference type="ARBA" id="ARBA00022692"/>
    </source>
</evidence>
<evidence type="ECO:0000313" key="13">
    <source>
        <dbReference type="EMBL" id="WQD38529.1"/>
    </source>
</evidence>
<dbReference type="Pfam" id="PF00593">
    <property type="entry name" value="TonB_dep_Rec_b-barrel"/>
    <property type="match status" value="1"/>
</dbReference>
<keyword evidence="2 8" id="KW-0813">Transport</keyword>
<dbReference type="InterPro" id="IPR012910">
    <property type="entry name" value="Plug_dom"/>
</dbReference>
<dbReference type="Gene3D" id="2.40.170.20">
    <property type="entry name" value="TonB-dependent receptor, beta-barrel domain"/>
    <property type="match status" value="1"/>
</dbReference>
<evidence type="ECO:0000313" key="14">
    <source>
        <dbReference type="Proteomes" id="UP001325680"/>
    </source>
</evidence>
<accession>A0ABZ0W6G0</accession>
<proteinExistence type="inferred from homology"/>
<keyword evidence="13" id="KW-0675">Receptor</keyword>
<comment type="subcellular location">
    <subcellularLocation>
        <location evidence="1 8">Cell outer membrane</location>
        <topology evidence="1 8">Multi-pass membrane protein</topology>
    </subcellularLocation>
</comment>
<dbReference type="Proteomes" id="UP001325680">
    <property type="component" value="Chromosome"/>
</dbReference>
<protein>
    <submittedName>
        <fullName evidence="13">TonB-dependent receptor</fullName>
    </submittedName>
</protein>
<dbReference type="PROSITE" id="PS52016">
    <property type="entry name" value="TONB_DEPENDENT_REC_3"/>
    <property type="match status" value="1"/>
</dbReference>
<evidence type="ECO:0000259" key="11">
    <source>
        <dbReference type="Pfam" id="PF00593"/>
    </source>
</evidence>
<dbReference type="NCBIfam" id="TIGR04056">
    <property type="entry name" value="OMP_RagA_SusC"/>
    <property type="match status" value="1"/>
</dbReference>
<keyword evidence="4 8" id="KW-0812">Transmembrane</keyword>
<evidence type="ECO:0000256" key="1">
    <source>
        <dbReference type="ARBA" id="ARBA00004571"/>
    </source>
</evidence>
<evidence type="ECO:0000256" key="9">
    <source>
        <dbReference type="RuleBase" id="RU003357"/>
    </source>
</evidence>
<dbReference type="InterPro" id="IPR036942">
    <property type="entry name" value="Beta-barrel_TonB_sf"/>
</dbReference>
<evidence type="ECO:0000259" key="12">
    <source>
        <dbReference type="Pfam" id="PF07715"/>
    </source>
</evidence>
<keyword evidence="10" id="KW-0732">Signal</keyword>
<feature type="domain" description="TonB-dependent receptor plug" evidence="12">
    <location>
        <begin position="114"/>
        <end position="223"/>
    </location>
</feature>
<evidence type="ECO:0000256" key="3">
    <source>
        <dbReference type="ARBA" id="ARBA00022452"/>
    </source>
</evidence>
<dbReference type="RefSeq" id="WP_114791279.1">
    <property type="nucleotide sequence ID" value="NZ_CP139960.1"/>
</dbReference>
<dbReference type="InterPro" id="IPR023996">
    <property type="entry name" value="TonB-dep_OMP_SusC/RagA"/>
</dbReference>
<dbReference type="Pfam" id="PF07715">
    <property type="entry name" value="Plug"/>
    <property type="match status" value="1"/>
</dbReference>
<keyword evidence="5 9" id="KW-0798">TonB box</keyword>
<evidence type="ECO:0000256" key="8">
    <source>
        <dbReference type="PROSITE-ProRule" id="PRU01360"/>
    </source>
</evidence>
<dbReference type="Pfam" id="PF13715">
    <property type="entry name" value="CarbopepD_reg_2"/>
    <property type="match status" value="1"/>
</dbReference>
<dbReference type="Gene3D" id="2.60.40.1120">
    <property type="entry name" value="Carboxypeptidase-like, regulatory domain"/>
    <property type="match status" value="1"/>
</dbReference>
<dbReference type="SUPFAM" id="SSF56935">
    <property type="entry name" value="Porins"/>
    <property type="match status" value="1"/>
</dbReference>
<evidence type="ECO:0000256" key="2">
    <source>
        <dbReference type="ARBA" id="ARBA00022448"/>
    </source>
</evidence>
<evidence type="ECO:0000256" key="5">
    <source>
        <dbReference type="ARBA" id="ARBA00023077"/>
    </source>
</evidence>
<evidence type="ECO:0000256" key="7">
    <source>
        <dbReference type="ARBA" id="ARBA00023237"/>
    </source>
</evidence>
<feature type="signal peptide" evidence="10">
    <location>
        <begin position="1"/>
        <end position="22"/>
    </location>
</feature>
<keyword evidence="6 8" id="KW-0472">Membrane</keyword>
<dbReference type="InterPro" id="IPR023997">
    <property type="entry name" value="TonB-dep_OMP_SusC/RagA_CS"/>
</dbReference>
<feature type="chain" id="PRO_5046095345" evidence="10">
    <location>
        <begin position="23"/>
        <end position="1038"/>
    </location>
</feature>
<dbReference type="SUPFAM" id="SSF49464">
    <property type="entry name" value="Carboxypeptidase regulatory domain-like"/>
    <property type="match status" value="1"/>
</dbReference>
<dbReference type="Gene3D" id="2.170.130.10">
    <property type="entry name" value="TonB-dependent receptor, plug domain"/>
    <property type="match status" value="1"/>
</dbReference>
<keyword evidence="7 8" id="KW-0998">Cell outer membrane</keyword>
<gene>
    <name evidence="13" type="ORF">U0035_00015</name>
</gene>
<sequence>MKKLAYFIISLLLLSGSLAAQAQKRLVKGEVRNPDGPLAGVTIAEKGDPTNATLTDEKGLFSISVSATTIVVSYTGYISQDIDIQNQNTVDITLTQDDKIMDNVVVVGFGKTSKKTLTGSVSSVSGDEIRQSPSPSLQNNLAGRITGFSSQQRSGRPGADAAAFYVRGISSYTGNSQPLIIVDDIEYTYQQFFALNANEIESISILKDAATTSIYGIKGANGVVLVTTTRGKAGRPTISFQSEYGLSQPTRLPPYLNAYESARLFTESQMNTNALNPNPNFVPQFSEKDLELYRNGSDPYGHPDNDWYDILLKNFAPMFRNNLNVTGGTAKAKYFVSLGYLNQGGQLKDFGVDLNSSYYYKRYNYRSNIDLKVNSELDVQFNVFGYLDETNDNNASANSNLFSDLSRNNETAPYNYPVYNPDGSLGYSLWQRNFAGRNNNNIVGRLMYNGYYRPFGNNINLATNATQRLNFITPGLSIKGTVAYRNHYSYARYLNRPSSGSGFPSYIYNPETDSYSFGRSDNVYRITTPTLRYDVGSTNSALTLQAILNYTRTFGRDHNVNGLFLYNQNSKVGANSSNGGIYNFIPENFRGYTARFGYDYKNKYLMEVSGAYNGTDRFAKDRRYGFFPAASVGWNIAEEKIIKEHLSFLNLFKLRGSYGLTGVDNTGGVYAYLQSYTLGSGSGMFGVANNNGHVTAVEGTLANNEVTWEKEKKMDIGFDLALFNRKLTATVAYFDNNRFDILTTRGSVSAVFGQGLPNVNLGKTNNRGLEFELGYNNRIGEDWRYSVRATYSSARNKILFRDEPVPLYPYQQETGQPIGSRLKYTWTGEFYTAADIANPEVPKPAIGGRPGDIKYKDLNGDGIIDASDQSYFGLTNLPNKVYGLNLGFGYKRLQISALFQGASDFVASATGAVIHHNVSKLLPIHQQHWTPELGNNAKYPQLYTADLSSSPTNFYSDFWAIPGDYVRLKSAEISYTISAEALKRIRIKEMRVYANGYNLITWTKLDRLYDLDPEVVESVTDLPYPPSRTFNFGLNITF</sequence>
<reference evidence="13 14" key="1">
    <citation type="submission" date="2023-12" db="EMBL/GenBank/DDBJ databases">
        <title>Genome sequencing and assembly of bacterial species from a model synthetic community.</title>
        <authorList>
            <person name="Hogle S.L."/>
        </authorList>
    </citation>
    <scope>NUCLEOTIDE SEQUENCE [LARGE SCALE GENOMIC DNA]</scope>
    <source>
        <strain evidence="13 14">HAMBI_3031</strain>
    </source>
</reference>
<keyword evidence="14" id="KW-1185">Reference proteome</keyword>
<keyword evidence="3 8" id="KW-1134">Transmembrane beta strand</keyword>
<evidence type="ECO:0000256" key="6">
    <source>
        <dbReference type="ARBA" id="ARBA00023136"/>
    </source>
</evidence>
<dbReference type="InterPro" id="IPR000531">
    <property type="entry name" value="Beta-barrel_TonB"/>
</dbReference>
<comment type="similarity">
    <text evidence="8 9">Belongs to the TonB-dependent receptor family.</text>
</comment>
<organism evidence="13 14">
    <name type="scientific">Niabella yanshanensis</name>
    <dbReference type="NCBI Taxonomy" id="577386"/>
    <lineage>
        <taxon>Bacteria</taxon>
        <taxon>Pseudomonadati</taxon>
        <taxon>Bacteroidota</taxon>
        <taxon>Chitinophagia</taxon>
        <taxon>Chitinophagales</taxon>
        <taxon>Chitinophagaceae</taxon>
        <taxon>Niabella</taxon>
    </lineage>
</organism>